<dbReference type="Pfam" id="PF23936">
    <property type="entry name" value="HB_ELP1"/>
    <property type="match status" value="1"/>
</dbReference>
<organism evidence="13 14">
    <name type="scientific">Pyrrhoderma noxium</name>
    <dbReference type="NCBI Taxonomy" id="2282107"/>
    <lineage>
        <taxon>Eukaryota</taxon>
        <taxon>Fungi</taxon>
        <taxon>Dikarya</taxon>
        <taxon>Basidiomycota</taxon>
        <taxon>Agaricomycotina</taxon>
        <taxon>Agaricomycetes</taxon>
        <taxon>Hymenochaetales</taxon>
        <taxon>Hymenochaetaceae</taxon>
        <taxon>Pyrrhoderma</taxon>
    </lineage>
</organism>
<protein>
    <recommendedName>
        <fullName evidence="5">Elongator complex protein 1</fullName>
    </recommendedName>
</protein>
<keyword evidence="13" id="KW-0418">Kinase</keyword>
<dbReference type="GO" id="GO:0005829">
    <property type="term" value="C:cytosol"/>
    <property type="evidence" value="ECO:0007669"/>
    <property type="project" value="TreeGrafter"/>
</dbReference>
<dbReference type="GO" id="GO:0002926">
    <property type="term" value="P:tRNA wobble base 5-methoxycarbonylmethyl-2-thiouridinylation"/>
    <property type="evidence" value="ECO:0007669"/>
    <property type="project" value="TreeGrafter"/>
</dbReference>
<dbReference type="Pfam" id="PF23878">
    <property type="entry name" value="TPR_ELP1"/>
    <property type="match status" value="1"/>
</dbReference>
<evidence type="ECO:0000256" key="4">
    <source>
        <dbReference type="ARBA" id="ARBA00022694"/>
    </source>
</evidence>
<evidence type="ECO:0000259" key="10">
    <source>
        <dbReference type="Pfam" id="PF23878"/>
    </source>
</evidence>
<evidence type="ECO:0000259" key="11">
    <source>
        <dbReference type="Pfam" id="PF23925"/>
    </source>
</evidence>
<dbReference type="STRING" id="2282107.A0A286UUD6"/>
<dbReference type="OrthoDB" id="40048at2759"/>
<comment type="function">
    <text evidence="5">Component of the elongator complex which is required for multiple tRNA modifications, including mcm5U (5-methoxycarbonylmethyl uridine), mcm5s2U (5-methoxycarbonylmethyl-2-thiouridine), and ncm5U (5-carbamoylmethyl uridine). The elongator complex catalyzes formation of carboxymethyluridine in the wobble base at position 34 in tRNAs.</text>
</comment>
<dbReference type="InterPro" id="IPR056165">
    <property type="entry name" value="Beta-prop_ELP1_2nd"/>
</dbReference>
<dbReference type="UniPathway" id="UPA00988"/>
<dbReference type="Pfam" id="PF04762">
    <property type="entry name" value="Beta-prop_ELP1_1st"/>
    <property type="match status" value="1"/>
</dbReference>
<dbReference type="Proteomes" id="UP000217199">
    <property type="component" value="Unassembled WGS sequence"/>
</dbReference>
<keyword evidence="6" id="KW-0175">Coiled coil</keyword>
<feature type="compositionally biased region" description="Basic residues" evidence="7">
    <location>
        <begin position="1174"/>
        <end position="1186"/>
    </location>
</feature>
<keyword evidence="14" id="KW-1185">Reference proteome</keyword>
<evidence type="ECO:0000256" key="6">
    <source>
        <dbReference type="SAM" id="Coils"/>
    </source>
</evidence>
<dbReference type="EMBL" id="NBII01000001">
    <property type="protein sequence ID" value="PAV23191.1"/>
    <property type="molecule type" value="Genomic_DNA"/>
</dbReference>
<comment type="caution">
    <text evidence="13">The sequence shown here is derived from an EMBL/GenBank/DDBJ whole genome shotgun (WGS) entry which is preliminary data.</text>
</comment>
<feature type="domain" description="ELP1 N-terminal second beta-propeller" evidence="9">
    <location>
        <begin position="428"/>
        <end position="706"/>
    </location>
</feature>
<name>A0A286UUD6_9AGAM</name>
<feature type="domain" description="ELP1 TPR" evidence="10">
    <location>
        <begin position="915"/>
        <end position="1078"/>
    </location>
</feature>
<dbReference type="InterPro" id="IPR056169">
    <property type="entry name" value="HB_ELP1"/>
</dbReference>
<evidence type="ECO:0000313" key="14">
    <source>
        <dbReference type="Proteomes" id="UP000217199"/>
    </source>
</evidence>
<dbReference type="SUPFAM" id="SSF82171">
    <property type="entry name" value="DPP6 N-terminal domain-like"/>
    <property type="match status" value="1"/>
</dbReference>
<feature type="domain" description="ELP1 first N-terminal beta-propeller" evidence="8">
    <location>
        <begin position="1"/>
        <end position="390"/>
    </location>
</feature>
<evidence type="ECO:0000256" key="7">
    <source>
        <dbReference type="SAM" id="MobiDB-lite"/>
    </source>
</evidence>
<dbReference type="FunCoup" id="A0A286UUD6">
    <property type="interactions" value="467"/>
</dbReference>
<feature type="domain" description="ELP1 alpha-solenoid" evidence="11">
    <location>
        <begin position="730"/>
        <end position="798"/>
    </location>
</feature>
<feature type="domain" description="ELP1 three-helical bundle" evidence="12">
    <location>
        <begin position="1088"/>
        <end position="1259"/>
    </location>
</feature>
<gene>
    <name evidence="13" type="ORF">PNOK_0025900</name>
</gene>
<keyword evidence="13" id="KW-0808">Transferase</keyword>
<evidence type="ECO:0000256" key="1">
    <source>
        <dbReference type="ARBA" id="ARBA00005043"/>
    </source>
</evidence>
<dbReference type="InterPro" id="IPR056167">
    <property type="entry name" value="A-sol_ELP1"/>
</dbReference>
<dbReference type="PANTHER" id="PTHR12747:SF0">
    <property type="entry name" value="ELONGATOR COMPLEX PROTEIN 1"/>
    <property type="match status" value="1"/>
</dbReference>
<dbReference type="GO" id="GO:0033588">
    <property type="term" value="C:elongator holoenzyme complex"/>
    <property type="evidence" value="ECO:0007669"/>
    <property type="project" value="InterPro"/>
</dbReference>
<dbReference type="InterPro" id="IPR006849">
    <property type="entry name" value="Elp1"/>
</dbReference>
<dbReference type="SUPFAM" id="SSF48452">
    <property type="entry name" value="TPR-like"/>
    <property type="match status" value="1"/>
</dbReference>
<comment type="subcellular location">
    <subcellularLocation>
        <location evidence="5">Cytoplasm</location>
    </subcellularLocation>
    <subcellularLocation>
        <location evidence="5">Nucleus</location>
    </subcellularLocation>
</comment>
<keyword evidence="4" id="KW-0819">tRNA processing</keyword>
<evidence type="ECO:0000259" key="8">
    <source>
        <dbReference type="Pfam" id="PF04762"/>
    </source>
</evidence>
<feature type="coiled-coil region" evidence="6">
    <location>
        <begin position="1105"/>
        <end position="1132"/>
    </location>
</feature>
<dbReference type="Pfam" id="PF23797">
    <property type="entry name" value="Beta-prop_ELP1_2nd"/>
    <property type="match status" value="1"/>
</dbReference>
<dbReference type="InterPro" id="IPR056166">
    <property type="entry name" value="TPR_ELP1"/>
</dbReference>
<dbReference type="GO" id="GO:0000049">
    <property type="term" value="F:tRNA binding"/>
    <property type="evidence" value="ECO:0007669"/>
    <property type="project" value="TreeGrafter"/>
</dbReference>
<evidence type="ECO:0000256" key="3">
    <source>
        <dbReference type="ARBA" id="ARBA00022490"/>
    </source>
</evidence>
<dbReference type="SUPFAM" id="SSF69322">
    <property type="entry name" value="Tricorn protease domain 2"/>
    <property type="match status" value="1"/>
</dbReference>
<feature type="region of interest" description="Disordered" evidence="7">
    <location>
        <begin position="1172"/>
        <end position="1193"/>
    </location>
</feature>
<evidence type="ECO:0000313" key="13">
    <source>
        <dbReference type="EMBL" id="PAV23191.1"/>
    </source>
</evidence>
<accession>A0A286UUD6</accession>
<dbReference type="GO" id="GO:0005634">
    <property type="term" value="C:nucleus"/>
    <property type="evidence" value="ECO:0007669"/>
    <property type="project" value="UniProtKB-SubCell"/>
</dbReference>
<dbReference type="GO" id="GO:0016301">
    <property type="term" value="F:kinase activity"/>
    <property type="evidence" value="ECO:0007669"/>
    <property type="project" value="UniProtKB-KW"/>
</dbReference>
<evidence type="ECO:0000259" key="12">
    <source>
        <dbReference type="Pfam" id="PF23936"/>
    </source>
</evidence>
<comment type="pathway">
    <text evidence="1">tRNA modification; 5-methoxycarbonylmethyl-2-thiouridine-tRNA biosynthesis.</text>
</comment>
<reference evidence="13 14" key="1">
    <citation type="journal article" date="2017" name="Mol. Ecol.">
        <title>Comparative and population genomic landscape of Phellinus noxius: A hypervariable fungus causing root rot in trees.</title>
        <authorList>
            <person name="Chung C.L."/>
            <person name="Lee T.J."/>
            <person name="Akiba M."/>
            <person name="Lee H.H."/>
            <person name="Kuo T.H."/>
            <person name="Liu D."/>
            <person name="Ke H.M."/>
            <person name="Yokoi T."/>
            <person name="Roa M.B."/>
            <person name="Lu M.J."/>
            <person name="Chang Y.Y."/>
            <person name="Ann P.J."/>
            <person name="Tsai J.N."/>
            <person name="Chen C.Y."/>
            <person name="Tzean S.S."/>
            <person name="Ota Y."/>
            <person name="Hattori T."/>
            <person name="Sahashi N."/>
            <person name="Liou R.F."/>
            <person name="Kikuchi T."/>
            <person name="Tsai I.J."/>
        </authorList>
    </citation>
    <scope>NUCLEOTIDE SEQUENCE [LARGE SCALE GENOMIC DNA]</scope>
    <source>
        <strain evidence="13 14">FFPRI411160</strain>
    </source>
</reference>
<dbReference type="InParanoid" id="A0A286UUD6"/>
<keyword evidence="3 5" id="KW-0963">Cytoplasm</keyword>
<dbReference type="PIRSF" id="PIRSF017233">
    <property type="entry name" value="IKAP"/>
    <property type="match status" value="1"/>
</dbReference>
<keyword evidence="5" id="KW-0539">Nucleus</keyword>
<evidence type="ECO:0000256" key="2">
    <source>
        <dbReference type="ARBA" id="ARBA00006086"/>
    </source>
</evidence>
<dbReference type="Pfam" id="PF23925">
    <property type="entry name" value="A-sol_ELP1"/>
    <property type="match status" value="2"/>
</dbReference>
<feature type="domain" description="ELP1 alpha-solenoid" evidence="11">
    <location>
        <begin position="799"/>
        <end position="908"/>
    </location>
</feature>
<dbReference type="InterPro" id="IPR011990">
    <property type="entry name" value="TPR-like_helical_dom_sf"/>
</dbReference>
<comment type="similarity">
    <text evidence="2 5">Belongs to the ELP1/IKA1 family.</text>
</comment>
<dbReference type="PANTHER" id="PTHR12747">
    <property type="entry name" value="ELONGATOR COMPLEX PROTEIN 1"/>
    <property type="match status" value="1"/>
</dbReference>
<dbReference type="InterPro" id="IPR056164">
    <property type="entry name" value="Beta-prop_ELP1_1st"/>
</dbReference>
<evidence type="ECO:0000259" key="9">
    <source>
        <dbReference type="Pfam" id="PF23797"/>
    </source>
</evidence>
<sequence length="1316" mass="147716">MRNLSIVATRSLELPFSNITKAAFDAEHDCTYLLSERPGVSPEVEVEIFKVDSLTKEPPPPLAIFSISTNGVGDFSSNKSEVVSFKYVSESQSLSVITSGGDIGLVSVDDEASAQFEIIGSIDEGIYAANWSPDDSLLTLITGDNKLLLMSSNFDVIVEQQIKMDERGENEQVNVGWGSKKTQFHGSLGKAAAQAVPTSLSSVGASPDDDKCPRISWRGDGALFIVSLFQPSVSESKDRERRVLRVYDRQGVLQNTAEPIAGLEHTLEWRPSGNLIASSQRFGFEGGGAGKVGRHDIVFFEKNGLRHGEFTLREDGVEKAESSRKWGYKVRDLFWNADSDVLAVWLERDEGDAIQLWTTGNYHWYLKQEILAPKFEANPGRFTHVSWHPERALDILFTTSNSSAEWSFAWDTLKSHSQFPVDTGSVAVVDGTTLLLTPFRTQNVPPPMASCSLPLKCSNPPIHTAFSPTGDHLAVLHHPKLLKLWKLQTRLASGRNKAIDPLEVGEIDLSAVLRGLDLRQIFIQEDPKALGTFNVGTVGADDSSDVIVRAIYSGNSTQEFKSVAMPDKNGRLLHSVEGIYWQSPSGNVLSVNVTDGTYSEITRFPTFCFFSETVVLSDSSTIFIGLSRSGKLYCSASSSGESYLLTSNGTSYVISAGFVIYTTSTHEAFFAPLEDIYSKVKRASEDAEQIQPQWERRRVERGSRIVTAVPSSMSLVLQMPRGNLETINPRPMVLVVVKQDIKSNNYRKAFLACRKHRIDLSILVEYDPKAFLENISSFVEQIDDVDHLNLFLTGLSQSSLDAEKVSKYCDAVRAELEARSLTRYVNSILTAYVVKKPADYESSLALLLRIREADAGLVEEAVKYIIFLVDANKLFDTALGMYDFSLVLLIAQHSQKDPREYLPFLRDLRALPKFYQRHKIDDHLRRHSSALKNLHTAGPDYFNEALSYVEKHALYHDALYLWVDSLEEYKRVLNVYGEYLFERREFRQAATVFIESGKLESALVAYERALLWREALDLATRLDIGDESLSELSYRIGDELLTKKRYDEAARVFLDYSGSVRSCINALLQGNLFSEARRIITLLGQKELLEELVYPATLDTRVQIAEDLEEMHSQLHKQVNRLRELRVKKEEEPDAFYGIEDDPTLHSVDVMTDVSMAPTAFTRYTVAASTTSKASKRTSRSKRKMERKVGSGRKGTIDEEEYLLKSIGKLVARFDSVQNEASQLLLHLLQFTDEHRNEARALQTELSTFRKEVQDALDELWVAKSGESVDSSGVPTQSWAERMEEKRRERKFAVENIPKPDMSVTESTWKVNVLDL</sequence>
<evidence type="ECO:0000256" key="5">
    <source>
        <dbReference type="PIRNR" id="PIRNR017233"/>
    </source>
</evidence>
<feature type="coiled-coil region" evidence="6">
    <location>
        <begin position="1232"/>
        <end position="1259"/>
    </location>
</feature>
<proteinExistence type="inferred from homology"/>